<feature type="region of interest" description="Disordered" evidence="1">
    <location>
        <begin position="70"/>
        <end position="112"/>
    </location>
</feature>
<proteinExistence type="predicted"/>
<comment type="caution">
    <text evidence="2">The sequence shown here is derived from an EMBL/GenBank/DDBJ whole genome shotgun (WGS) entry which is preliminary data.</text>
</comment>
<name>A0A9Q3HJE2_9BASI</name>
<organism evidence="2 3">
    <name type="scientific">Austropuccinia psidii MF-1</name>
    <dbReference type="NCBI Taxonomy" id="1389203"/>
    <lineage>
        <taxon>Eukaryota</taxon>
        <taxon>Fungi</taxon>
        <taxon>Dikarya</taxon>
        <taxon>Basidiomycota</taxon>
        <taxon>Pucciniomycotina</taxon>
        <taxon>Pucciniomycetes</taxon>
        <taxon>Pucciniales</taxon>
        <taxon>Sphaerophragmiaceae</taxon>
        <taxon>Austropuccinia</taxon>
    </lineage>
</organism>
<dbReference type="EMBL" id="AVOT02018085">
    <property type="protein sequence ID" value="MBW0504714.1"/>
    <property type="molecule type" value="Genomic_DNA"/>
</dbReference>
<evidence type="ECO:0000313" key="2">
    <source>
        <dbReference type="EMBL" id="MBW0504714.1"/>
    </source>
</evidence>
<protein>
    <submittedName>
        <fullName evidence="2">Uncharacterized protein</fullName>
    </submittedName>
</protein>
<accession>A0A9Q3HJE2</accession>
<gene>
    <name evidence="2" type="ORF">O181_044429</name>
</gene>
<evidence type="ECO:0000256" key="1">
    <source>
        <dbReference type="SAM" id="MobiDB-lite"/>
    </source>
</evidence>
<feature type="compositionally biased region" description="Acidic residues" evidence="1">
    <location>
        <begin position="72"/>
        <end position="82"/>
    </location>
</feature>
<dbReference type="AlphaFoldDB" id="A0A9Q3HJE2"/>
<evidence type="ECO:0000313" key="3">
    <source>
        <dbReference type="Proteomes" id="UP000765509"/>
    </source>
</evidence>
<sequence>MSYYEKEALKPLPEASSWPKLSGTGEYDHMQLIDYIDGLLIDVPRIPHYWITSRLNTEFKAKKKVYDIQQVPEEEYPTEDSQSDSMGDAIREQPYDDQDPREEFLVEYQEET</sequence>
<reference evidence="2" key="1">
    <citation type="submission" date="2021-03" db="EMBL/GenBank/DDBJ databases">
        <title>Draft genome sequence of rust myrtle Austropuccinia psidii MF-1, a brazilian biotype.</title>
        <authorList>
            <person name="Quecine M.C."/>
            <person name="Pachon D.M.R."/>
            <person name="Bonatelli M.L."/>
            <person name="Correr F.H."/>
            <person name="Franceschini L.M."/>
            <person name="Leite T.F."/>
            <person name="Margarido G.R.A."/>
            <person name="Almeida C.A."/>
            <person name="Ferrarezi J.A."/>
            <person name="Labate C.A."/>
        </authorList>
    </citation>
    <scope>NUCLEOTIDE SEQUENCE</scope>
    <source>
        <strain evidence="2">MF-1</strain>
    </source>
</reference>
<dbReference type="Proteomes" id="UP000765509">
    <property type="component" value="Unassembled WGS sequence"/>
</dbReference>
<keyword evidence="3" id="KW-1185">Reference proteome</keyword>